<dbReference type="InterPro" id="IPR036179">
    <property type="entry name" value="Ig-like_dom_sf"/>
</dbReference>
<sequence length="345" mass="39616">MTSHLFMSICNAKVEIQSLFVPRFVENGTEDSIILDCLYTLDPNEDSNLVVKWFLNDDPEPIYQWIPELKARHASKRLQGRINMDFTVNTADPLTQYRALNILRPTIDLSGKYSCHVLSLSSQDSEEETMIVYAPPKSFDFNYTRNKDTENQLALRTRKGAHQWHYSQDGHPGHSALGSTAPDGHYGDYNQHQHQHLPQHQHSPHDRDQQDRDMPPEWQPTSATLSCQVRDVFPVPEMTIYRVSDDDSKTQVLTEIVQKIDRNANGAYNVTITSDIRDYELIETYGSHRSNYECLLLLPDGSKNNYQRKKRITYLTGVCSITGVEWKTSFLDATQDSDIILSFNS</sequence>
<dbReference type="PANTHER" id="PTHR21261:SF2">
    <property type="entry name" value="GH04238P-RELATED"/>
    <property type="match status" value="1"/>
</dbReference>
<name>A0A7R9QC83_9ACAR</name>
<organism evidence="2">
    <name type="scientific">Oppiella nova</name>
    <dbReference type="NCBI Taxonomy" id="334625"/>
    <lineage>
        <taxon>Eukaryota</taxon>
        <taxon>Metazoa</taxon>
        <taxon>Ecdysozoa</taxon>
        <taxon>Arthropoda</taxon>
        <taxon>Chelicerata</taxon>
        <taxon>Arachnida</taxon>
        <taxon>Acari</taxon>
        <taxon>Acariformes</taxon>
        <taxon>Sarcoptiformes</taxon>
        <taxon>Oribatida</taxon>
        <taxon>Brachypylina</taxon>
        <taxon>Oppioidea</taxon>
        <taxon>Oppiidae</taxon>
        <taxon>Oppiella</taxon>
    </lineage>
</organism>
<evidence type="ECO:0000313" key="2">
    <source>
        <dbReference type="EMBL" id="CAD7640471.1"/>
    </source>
</evidence>
<accession>A0A7R9QC83</accession>
<gene>
    <name evidence="2" type="ORF">ONB1V03_LOCUS2569</name>
</gene>
<protein>
    <recommendedName>
        <fullName evidence="4">Ig-like domain-containing protein</fullName>
    </recommendedName>
</protein>
<dbReference type="InterPro" id="IPR013783">
    <property type="entry name" value="Ig-like_fold"/>
</dbReference>
<dbReference type="AlphaFoldDB" id="A0A7R9QC83"/>
<keyword evidence="3" id="KW-1185">Reference proteome</keyword>
<feature type="region of interest" description="Disordered" evidence="1">
    <location>
        <begin position="159"/>
        <end position="225"/>
    </location>
</feature>
<evidence type="ECO:0008006" key="4">
    <source>
        <dbReference type="Google" id="ProtNLM"/>
    </source>
</evidence>
<feature type="compositionally biased region" description="Basic and acidic residues" evidence="1">
    <location>
        <begin position="203"/>
        <end position="215"/>
    </location>
</feature>
<proteinExistence type="predicted"/>
<dbReference type="Gene3D" id="2.60.40.10">
    <property type="entry name" value="Immunoglobulins"/>
    <property type="match status" value="1"/>
</dbReference>
<dbReference type="OrthoDB" id="6478865at2759"/>
<dbReference type="EMBL" id="OC915440">
    <property type="protein sequence ID" value="CAD7640471.1"/>
    <property type="molecule type" value="Genomic_DNA"/>
</dbReference>
<dbReference type="EMBL" id="CAJPVJ010000615">
    <property type="protein sequence ID" value="CAG2162985.1"/>
    <property type="molecule type" value="Genomic_DNA"/>
</dbReference>
<evidence type="ECO:0000313" key="3">
    <source>
        <dbReference type="Proteomes" id="UP000728032"/>
    </source>
</evidence>
<dbReference type="PANTHER" id="PTHR21261">
    <property type="entry name" value="BEAT PROTEIN"/>
    <property type="match status" value="1"/>
</dbReference>
<dbReference type="Proteomes" id="UP000728032">
    <property type="component" value="Unassembled WGS sequence"/>
</dbReference>
<dbReference type="SUPFAM" id="SSF48726">
    <property type="entry name" value="Immunoglobulin"/>
    <property type="match status" value="1"/>
</dbReference>
<reference evidence="2" key="1">
    <citation type="submission" date="2020-11" db="EMBL/GenBank/DDBJ databases">
        <authorList>
            <person name="Tran Van P."/>
        </authorList>
    </citation>
    <scope>NUCLEOTIDE SEQUENCE</scope>
</reference>
<evidence type="ECO:0000256" key="1">
    <source>
        <dbReference type="SAM" id="MobiDB-lite"/>
    </source>
</evidence>